<feature type="transmembrane region" description="Helical" evidence="1">
    <location>
        <begin position="12"/>
        <end position="31"/>
    </location>
</feature>
<name>A0A1X2H7Q6_SYNRA</name>
<dbReference type="InParanoid" id="A0A1X2H7Q6"/>
<keyword evidence="1" id="KW-0812">Transmembrane</keyword>
<sequence length="130" mass="14351">MRIHLEYVRRAEIIGFLLLFVAPAIKLLYLVDYLQGTAVLATRVSYLAHTGERAFTALHEFLLVVAITGRDVAGAGRRVGRTMDLVATLLVSIRNQRDVAAIAGQDGIDRADDGANNGKKSERIFHDIIY</sequence>
<comment type="caution">
    <text evidence="2">The sequence shown here is derived from an EMBL/GenBank/DDBJ whole genome shotgun (WGS) entry which is preliminary data.</text>
</comment>
<accession>A0A1X2H7Q6</accession>
<evidence type="ECO:0000313" key="3">
    <source>
        <dbReference type="Proteomes" id="UP000242180"/>
    </source>
</evidence>
<keyword evidence="1" id="KW-1133">Transmembrane helix</keyword>
<evidence type="ECO:0000256" key="1">
    <source>
        <dbReference type="SAM" id="Phobius"/>
    </source>
</evidence>
<keyword evidence="1" id="KW-0472">Membrane</keyword>
<gene>
    <name evidence="2" type="ORF">BCR43DRAFT_494161</name>
</gene>
<protein>
    <submittedName>
        <fullName evidence="2">Uncharacterized protein</fullName>
    </submittedName>
</protein>
<dbReference type="Proteomes" id="UP000242180">
    <property type="component" value="Unassembled WGS sequence"/>
</dbReference>
<reference evidence="2 3" key="1">
    <citation type="submission" date="2016-07" db="EMBL/GenBank/DDBJ databases">
        <title>Pervasive Adenine N6-methylation of Active Genes in Fungi.</title>
        <authorList>
            <consortium name="DOE Joint Genome Institute"/>
            <person name="Mondo S.J."/>
            <person name="Dannebaum R.O."/>
            <person name="Kuo R.C."/>
            <person name="Labutti K."/>
            <person name="Haridas S."/>
            <person name="Kuo A."/>
            <person name="Salamov A."/>
            <person name="Ahrendt S.R."/>
            <person name="Lipzen A."/>
            <person name="Sullivan W."/>
            <person name="Andreopoulos W.B."/>
            <person name="Clum A."/>
            <person name="Lindquist E."/>
            <person name="Daum C."/>
            <person name="Ramamoorthy G.K."/>
            <person name="Gryganskyi A."/>
            <person name="Culley D."/>
            <person name="Magnuson J.K."/>
            <person name="James T.Y."/>
            <person name="O'Malley M.A."/>
            <person name="Stajich J.E."/>
            <person name="Spatafora J.W."/>
            <person name="Visel A."/>
            <person name="Grigoriev I.V."/>
        </authorList>
    </citation>
    <scope>NUCLEOTIDE SEQUENCE [LARGE SCALE GENOMIC DNA]</scope>
    <source>
        <strain evidence="2 3">NRRL 2496</strain>
    </source>
</reference>
<proteinExistence type="predicted"/>
<organism evidence="2 3">
    <name type="scientific">Syncephalastrum racemosum</name>
    <name type="common">Filamentous fungus</name>
    <dbReference type="NCBI Taxonomy" id="13706"/>
    <lineage>
        <taxon>Eukaryota</taxon>
        <taxon>Fungi</taxon>
        <taxon>Fungi incertae sedis</taxon>
        <taxon>Mucoromycota</taxon>
        <taxon>Mucoromycotina</taxon>
        <taxon>Mucoromycetes</taxon>
        <taxon>Mucorales</taxon>
        <taxon>Syncephalastraceae</taxon>
        <taxon>Syncephalastrum</taxon>
    </lineage>
</organism>
<evidence type="ECO:0000313" key="2">
    <source>
        <dbReference type="EMBL" id="ORY94528.1"/>
    </source>
</evidence>
<dbReference type="EMBL" id="MCGN01000007">
    <property type="protein sequence ID" value="ORY94528.1"/>
    <property type="molecule type" value="Genomic_DNA"/>
</dbReference>
<keyword evidence="3" id="KW-1185">Reference proteome</keyword>
<dbReference type="AlphaFoldDB" id="A0A1X2H7Q6"/>